<evidence type="ECO:0000256" key="4">
    <source>
        <dbReference type="ARBA" id="ARBA00022670"/>
    </source>
</evidence>
<comment type="catalytic activity">
    <reaction evidence="1">
        <text>Thiol-dependent hydrolysis of ester, thioester, amide, peptide and isopeptide bonds formed by the C-terminal Gly of ubiquitin (a 76-residue protein attached to proteins as an intracellular targeting signal).</text>
        <dbReference type="EC" id="3.4.19.12"/>
    </reaction>
</comment>
<dbReference type="PANTHER" id="PTHR24006:SF888">
    <property type="entry name" value="UBIQUITIN CARBOXYL-TERMINAL HYDROLASE 30"/>
    <property type="match status" value="1"/>
</dbReference>
<dbReference type="PROSITE" id="PS50235">
    <property type="entry name" value="USP_3"/>
    <property type="match status" value="1"/>
</dbReference>
<comment type="similarity">
    <text evidence="2">Belongs to the peptidase C19 family.</text>
</comment>
<evidence type="ECO:0000256" key="1">
    <source>
        <dbReference type="ARBA" id="ARBA00000707"/>
    </source>
</evidence>
<evidence type="ECO:0000256" key="2">
    <source>
        <dbReference type="ARBA" id="ARBA00009085"/>
    </source>
</evidence>
<dbReference type="Pfam" id="PF00443">
    <property type="entry name" value="UCH"/>
    <property type="match status" value="2"/>
</dbReference>
<keyword evidence="9" id="KW-1133">Transmembrane helix</keyword>
<dbReference type="EMBL" id="JARGDH010000003">
    <property type="protein sequence ID" value="KAL0271922.1"/>
    <property type="molecule type" value="Genomic_DNA"/>
</dbReference>
<proteinExistence type="inferred from homology"/>
<accession>A0AAW2HQ79</accession>
<gene>
    <name evidence="11" type="ORF">PYX00_005070</name>
</gene>
<evidence type="ECO:0000259" key="10">
    <source>
        <dbReference type="PROSITE" id="PS50235"/>
    </source>
</evidence>
<feature type="compositionally biased region" description="Polar residues" evidence="8">
    <location>
        <begin position="165"/>
        <end position="176"/>
    </location>
</feature>
<dbReference type="GO" id="GO:0004843">
    <property type="term" value="F:cysteine-type deubiquitinase activity"/>
    <property type="evidence" value="ECO:0007669"/>
    <property type="project" value="UniProtKB-EC"/>
</dbReference>
<keyword evidence="5" id="KW-0833">Ubl conjugation pathway</keyword>
<evidence type="ECO:0000313" key="11">
    <source>
        <dbReference type="EMBL" id="KAL0271922.1"/>
    </source>
</evidence>
<evidence type="ECO:0000256" key="7">
    <source>
        <dbReference type="ARBA" id="ARBA00022807"/>
    </source>
</evidence>
<keyword evidence="9" id="KW-0812">Transmembrane</keyword>
<evidence type="ECO:0000256" key="5">
    <source>
        <dbReference type="ARBA" id="ARBA00022786"/>
    </source>
</evidence>
<dbReference type="GO" id="GO:0006508">
    <property type="term" value="P:proteolysis"/>
    <property type="evidence" value="ECO:0007669"/>
    <property type="project" value="UniProtKB-KW"/>
</dbReference>
<dbReference type="PANTHER" id="PTHR24006">
    <property type="entry name" value="UBIQUITIN CARBOXYL-TERMINAL HYDROLASE"/>
    <property type="match status" value="1"/>
</dbReference>
<dbReference type="InterPro" id="IPR038765">
    <property type="entry name" value="Papain-like_cys_pep_sf"/>
</dbReference>
<organism evidence="11">
    <name type="scientific">Menopon gallinae</name>
    <name type="common">poultry shaft louse</name>
    <dbReference type="NCBI Taxonomy" id="328185"/>
    <lineage>
        <taxon>Eukaryota</taxon>
        <taxon>Metazoa</taxon>
        <taxon>Ecdysozoa</taxon>
        <taxon>Arthropoda</taxon>
        <taxon>Hexapoda</taxon>
        <taxon>Insecta</taxon>
        <taxon>Pterygota</taxon>
        <taxon>Neoptera</taxon>
        <taxon>Paraneoptera</taxon>
        <taxon>Psocodea</taxon>
        <taxon>Troctomorpha</taxon>
        <taxon>Phthiraptera</taxon>
        <taxon>Amblycera</taxon>
        <taxon>Menoponidae</taxon>
        <taxon>Menopon</taxon>
    </lineage>
</organism>
<dbReference type="Gene3D" id="3.90.70.10">
    <property type="entry name" value="Cysteine proteinases"/>
    <property type="match status" value="2"/>
</dbReference>
<evidence type="ECO:0000256" key="3">
    <source>
        <dbReference type="ARBA" id="ARBA00012759"/>
    </source>
</evidence>
<feature type="domain" description="USP" evidence="10">
    <location>
        <begin position="38"/>
        <end position="551"/>
    </location>
</feature>
<sequence>MDQQNILFLGCLTLALAISAFILWGPSPRPRKKKGHVVGLVNLGSTCFLNTLLQALASCAIFIQWLMQQKQEENSLTTSLSQVMWVLNGDGKADVHAPVEVLSALKRHGWMVPCGEQDAHELFHVIVSTLQDENKKILKAGSLSDALPVSDSLSQSSDIVDDGFSPQSSALRNADSSVAPESPTSEMSKTVKEKSLFAQGDSCNSKRVSRDSSFGDSLLLMNEVDKVTGEGKLSSAQSSTENFYSLSDDTDKDVAKHCGDVQEASIEPNCDYSNINEGDFIDNKSSSKLRASHENVREKSNNFQGCFDRATGKYLQVPQADAPPFQGLLTSTLQCSACGYYSSLHYDTFDSLSLPLGDNFHFQVLKLQDLLRKFVKTEIIPEVECEKCCKKTTALKTMNFGKLPACLCLHIARTTWQSYSHTPTKRNDFIDFPEYLPMDEYTVSARLKKGRSINSVHSLNSSETTGVEEKTYKHMYRLKSVVVHLGDVSSGHFLTYRRGALNSLKRHRIGKLAGAYKDSRRWYLTSDDNVKLSTLCEAMESLAYMLFYEKCSSDVLSLDDELSK</sequence>
<keyword evidence="6" id="KW-0378">Hydrolase</keyword>
<comment type="caution">
    <text evidence="11">The sequence shown here is derived from an EMBL/GenBank/DDBJ whole genome shotgun (WGS) entry which is preliminary data.</text>
</comment>
<keyword evidence="7" id="KW-0788">Thiol protease</keyword>
<dbReference type="PROSITE" id="PS00973">
    <property type="entry name" value="USP_2"/>
    <property type="match status" value="1"/>
</dbReference>
<dbReference type="AlphaFoldDB" id="A0AAW2HQ79"/>
<name>A0AAW2HQ79_9NEOP</name>
<dbReference type="InterPro" id="IPR018200">
    <property type="entry name" value="USP_CS"/>
</dbReference>
<dbReference type="InterPro" id="IPR028889">
    <property type="entry name" value="USP"/>
</dbReference>
<evidence type="ECO:0000256" key="6">
    <source>
        <dbReference type="ARBA" id="ARBA00022801"/>
    </source>
</evidence>
<dbReference type="InterPro" id="IPR050164">
    <property type="entry name" value="Peptidase_C19"/>
</dbReference>
<reference evidence="11" key="1">
    <citation type="journal article" date="2024" name="Gigascience">
        <title>Chromosome-level genome of the poultry shaft louse Menopon gallinae provides insight into the host-switching and adaptive evolution of parasitic lice.</title>
        <authorList>
            <person name="Xu Y."/>
            <person name="Ma L."/>
            <person name="Liu S."/>
            <person name="Liang Y."/>
            <person name="Liu Q."/>
            <person name="He Z."/>
            <person name="Tian L."/>
            <person name="Duan Y."/>
            <person name="Cai W."/>
            <person name="Li H."/>
            <person name="Song F."/>
        </authorList>
    </citation>
    <scope>NUCLEOTIDE SEQUENCE</scope>
    <source>
        <strain evidence="11">Cailab_2023a</strain>
    </source>
</reference>
<dbReference type="InterPro" id="IPR001394">
    <property type="entry name" value="Peptidase_C19_UCH"/>
</dbReference>
<dbReference type="GO" id="GO:0005829">
    <property type="term" value="C:cytosol"/>
    <property type="evidence" value="ECO:0007669"/>
    <property type="project" value="TreeGrafter"/>
</dbReference>
<protein>
    <recommendedName>
        <fullName evidence="3">ubiquitinyl hydrolase 1</fullName>
        <ecNumber evidence="3">3.4.19.12</ecNumber>
    </recommendedName>
</protein>
<dbReference type="GO" id="GO:0016579">
    <property type="term" value="P:protein deubiquitination"/>
    <property type="evidence" value="ECO:0007669"/>
    <property type="project" value="InterPro"/>
</dbReference>
<evidence type="ECO:0000256" key="8">
    <source>
        <dbReference type="SAM" id="MobiDB-lite"/>
    </source>
</evidence>
<keyword evidence="4" id="KW-0645">Protease</keyword>
<dbReference type="SUPFAM" id="SSF54001">
    <property type="entry name" value="Cysteine proteinases"/>
    <property type="match status" value="1"/>
</dbReference>
<keyword evidence="9" id="KW-0472">Membrane</keyword>
<dbReference type="CDD" id="cd02662">
    <property type="entry name" value="Peptidase_C19F"/>
    <property type="match status" value="1"/>
</dbReference>
<dbReference type="GO" id="GO:0005634">
    <property type="term" value="C:nucleus"/>
    <property type="evidence" value="ECO:0007669"/>
    <property type="project" value="TreeGrafter"/>
</dbReference>
<feature type="transmembrane region" description="Helical" evidence="9">
    <location>
        <begin position="6"/>
        <end position="25"/>
    </location>
</feature>
<dbReference type="EC" id="3.4.19.12" evidence="3"/>
<evidence type="ECO:0000256" key="9">
    <source>
        <dbReference type="SAM" id="Phobius"/>
    </source>
</evidence>
<feature type="region of interest" description="Disordered" evidence="8">
    <location>
        <begin position="164"/>
        <end position="190"/>
    </location>
</feature>